<dbReference type="AlphaFoldDB" id="A0A1G4JGZ1"/>
<name>A0A1G4JGZ1_9SACH</name>
<dbReference type="PROSITE" id="PS00748">
    <property type="entry name" value="F_ACTIN_CAPPING_A_1"/>
    <property type="match status" value="1"/>
</dbReference>
<dbReference type="SUPFAM" id="SSF90096">
    <property type="entry name" value="Subunits of heterodimeric actin filament capping protein Capz"/>
    <property type="match status" value="1"/>
</dbReference>
<dbReference type="Pfam" id="PF01267">
    <property type="entry name" value="F-actin_cap_A"/>
    <property type="match status" value="1"/>
</dbReference>
<evidence type="ECO:0000313" key="8">
    <source>
        <dbReference type="Proteomes" id="UP000189911"/>
    </source>
</evidence>
<evidence type="ECO:0000256" key="6">
    <source>
        <dbReference type="RuleBase" id="RU365077"/>
    </source>
</evidence>
<evidence type="ECO:0000256" key="5">
    <source>
        <dbReference type="ARBA" id="ARBA00025389"/>
    </source>
</evidence>
<dbReference type="GO" id="GO:0030479">
    <property type="term" value="C:actin cortical patch"/>
    <property type="evidence" value="ECO:0007669"/>
    <property type="project" value="TreeGrafter"/>
</dbReference>
<organism evidence="7 8">
    <name type="scientific">Lachancea nothofagi CBS 11611</name>
    <dbReference type="NCBI Taxonomy" id="1266666"/>
    <lineage>
        <taxon>Eukaryota</taxon>
        <taxon>Fungi</taxon>
        <taxon>Dikarya</taxon>
        <taxon>Ascomycota</taxon>
        <taxon>Saccharomycotina</taxon>
        <taxon>Saccharomycetes</taxon>
        <taxon>Saccharomycetales</taxon>
        <taxon>Saccharomycetaceae</taxon>
        <taxon>Lachancea</taxon>
    </lineage>
</organism>
<accession>A0A1G4JGZ1</accession>
<dbReference type="InterPro" id="IPR002189">
    <property type="entry name" value="CapZ_alpha"/>
</dbReference>
<dbReference type="OrthoDB" id="340550at2759"/>
<reference evidence="8" key="1">
    <citation type="submission" date="2016-03" db="EMBL/GenBank/DDBJ databases">
        <authorList>
            <person name="Devillers Hugo."/>
        </authorList>
    </citation>
    <scope>NUCLEOTIDE SEQUENCE [LARGE SCALE GENOMIC DNA]</scope>
</reference>
<evidence type="ECO:0000256" key="2">
    <source>
        <dbReference type="ARBA" id="ARBA00014038"/>
    </source>
</evidence>
<gene>
    <name evidence="7" type="ORF">LANO_0D05798G</name>
</gene>
<dbReference type="InterPro" id="IPR042276">
    <property type="entry name" value="CapZ_alpha/beta_2"/>
</dbReference>
<dbReference type="Proteomes" id="UP000189911">
    <property type="component" value="Chromosome D"/>
</dbReference>
<keyword evidence="4 6" id="KW-0009">Actin-binding</keyword>
<dbReference type="InterPro" id="IPR037282">
    <property type="entry name" value="CapZ_alpha/beta"/>
</dbReference>
<dbReference type="PRINTS" id="PR00191">
    <property type="entry name" value="FACTINCAPA"/>
</dbReference>
<proteinExistence type="inferred from homology"/>
<keyword evidence="3 6" id="KW-0117">Actin capping</keyword>
<dbReference type="Gene3D" id="3.30.1140.60">
    <property type="entry name" value="F-actin capping protein, alpha subunit"/>
    <property type="match status" value="1"/>
</dbReference>
<protein>
    <recommendedName>
        <fullName evidence="2 6">F-actin-capping protein subunit alpha</fullName>
    </recommendedName>
</protein>
<dbReference type="GO" id="GO:0051015">
    <property type="term" value="F:actin filament binding"/>
    <property type="evidence" value="ECO:0007669"/>
    <property type="project" value="TreeGrafter"/>
</dbReference>
<comment type="function">
    <text evidence="5 6">F-actin-capping proteins bind in a Ca(2+)-independent manner to the fast growing ends of actin filaments (barbed end) thereby blocking the exchange of subunits at these ends. Unlike other capping proteins (such as gelsolin and severin), these proteins do not sever actin filaments.</text>
</comment>
<dbReference type="Gene3D" id="3.90.1150.210">
    <property type="entry name" value="F-actin capping protein, beta subunit"/>
    <property type="match status" value="1"/>
</dbReference>
<dbReference type="PROSITE" id="PS00749">
    <property type="entry name" value="F_ACTIN_CAPPING_A_2"/>
    <property type="match status" value="1"/>
</dbReference>
<comment type="similarity">
    <text evidence="1 6">Belongs to the F-actin-capping protein alpha subunit family.</text>
</comment>
<evidence type="ECO:0000313" key="7">
    <source>
        <dbReference type="EMBL" id="SCU89637.1"/>
    </source>
</evidence>
<evidence type="ECO:0000256" key="4">
    <source>
        <dbReference type="ARBA" id="ARBA00023203"/>
    </source>
</evidence>
<evidence type="ECO:0000256" key="1">
    <source>
        <dbReference type="ARBA" id="ARBA00010479"/>
    </source>
</evidence>
<dbReference type="PANTHER" id="PTHR10653">
    <property type="entry name" value="F-ACTIN-CAPPING PROTEIN SUBUNIT ALPHA"/>
    <property type="match status" value="1"/>
</dbReference>
<dbReference type="GO" id="GO:0008290">
    <property type="term" value="C:F-actin capping protein complex"/>
    <property type="evidence" value="ECO:0007669"/>
    <property type="project" value="UniProtKB-UniRule"/>
</dbReference>
<dbReference type="PANTHER" id="PTHR10653:SF0">
    <property type="entry name" value="F-ACTIN-CAPPING PROTEIN SUBUNIT ALPHA"/>
    <property type="match status" value="1"/>
</dbReference>
<dbReference type="EMBL" id="LT598448">
    <property type="protein sequence ID" value="SCU89637.1"/>
    <property type="molecule type" value="Genomic_DNA"/>
</dbReference>
<comment type="subunit">
    <text evidence="6">Heterodimer of an alpha and a beta subunit.</text>
</comment>
<dbReference type="InterPro" id="IPR017865">
    <property type="entry name" value="F-actin_cap_asu_CS"/>
</dbReference>
<evidence type="ECO:0000256" key="3">
    <source>
        <dbReference type="ARBA" id="ARBA00022467"/>
    </source>
</evidence>
<dbReference type="GO" id="GO:0051016">
    <property type="term" value="P:barbed-end actin filament capping"/>
    <property type="evidence" value="ECO:0007669"/>
    <property type="project" value="UniProtKB-UniRule"/>
</dbReference>
<keyword evidence="8" id="KW-1185">Reference proteome</keyword>
<dbReference type="GO" id="GO:0030036">
    <property type="term" value="P:actin cytoskeleton organization"/>
    <property type="evidence" value="ECO:0007669"/>
    <property type="project" value="TreeGrafter"/>
</dbReference>
<sequence>MPSKLEDIIHSIIASAPSGEIQDVYKDLKILAGDEAEEAISDAIAQYNVSNLIPISLSGKSIIISEFNKEGSKFFDPVSSVQFSVDHLNRKALDVEKCDKQLGNNERKLYDDLESYASKHFCGDVSYAVYPRNEDTHEVVVVIVSTKYSPGNFWNGHWKSIYRYNMQTEHLVGTIDINVHYFEDGNVSFKCCKEVEDGKAPNAILAIKKLENDLENEISASFTNLNERQFKLLRRRLPVTRSKINWGKGIGTYRLGKNSAESQFN</sequence>
<dbReference type="InterPro" id="IPR042489">
    <property type="entry name" value="CapZ_alpha_1"/>
</dbReference>